<organism evidence="6 7">
    <name type="scientific">Betta splendens</name>
    <name type="common">Siamese fighting fish</name>
    <dbReference type="NCBI Taxonomy" id="158456"/>
    <lineage>
        <taxon>Eukaryota</taxon>
        <taxon>Metazoa</taxon>
        <taxon>Chordata</taxon>
        <taxon>Craniata</taxon>
        <taxon>Vertebrata</taxon>
        <taxon>Euteleostomi</taxon>
        <taxon>Actinopterygii</taxon>
        <taxon>Neopterygii</taxon>
        <taxon>Teleostei</taxon>
        <taxon>Neoteleostei</taxon>
        <taxon>Acanthomorphata</taxon>
        <taxon>Anabantaria</taxon>
        <taxon>Anabantiformes</taxon>
        <taxon>Anabantoidei</taxon>
        <taxon>Osphronemidae</taxon>
        <taxon>Betta</taxon>
    </lineage>
</organism>
<dbReference type="AlphaFoldDB" id="A0A6P7NG00"/>
<dbReference type="GO" id="GO:0005102">
    <property type="term" value="F:signaling receptor binding"/>
    <property type="evidence" value="ECO:0007669"/>
    <property type="project" value="TreeGrafter"/>
</dbReference>
<sequence length="421" mass="45665">MEDALRPRLCFLTKAHDGYGFHLHGQRNKGGQFIRKVEPGSSADLAGLRAGDRVVEVNGENVENETHHQVVSRIREVPHRTRMLVVDKDTDDYLCSRGLACTEDMAVEMGTLSPRAPSRPALSTCRVKAGNLLLSPKRTHASPFQGPGAESPVHVMIRDKGKRCSVASSTATDPELQVEASPEPPAELLPRLCHLVKAEQSYGFNLHNDKTNGGQFIQSVDPGSPAESADIRPGDRLVEVNGVNIDGLRHSEVVALIRAGGEAVRLLVVDQETDEFFHRVGTPPSTSHVKEVYVNGSATGRARPTPSPTTDIPTVNPPTINVTLSASPTLYPPSKSRGTGSSASQSSRGSTTLSDISSDMSIHLREATDEDDTRVSDSAMDSSLRLSPTAAEAKQKVHAHRWKKRAPPMDWSKKQEIFSNF</sequence>
<comment type="subcellular location">
    <subcellularLocation>
        <location evidence="1">Endomembrane system</location>
        <topology evidence="1">Peripheral membrane protein</topology>
    </subcellularLocation>
</comment>
<dbReference type="Gene3D" id="2.30.42.10">
    <property type="match status" value="2"/>
</dbReference>
<keyword evidence="6" id="KW-1185">Reference proteome</keyword>
<dbReference type="InParanoid" id="A0A6P7NG00"/>
<keyword evidence="2" id="KW-0677">Repeat</keyword>
<dbReference type="PROSITE" id="PS50106">
    <property type="entry name" value="PDZ"/>
    <property type="match status" value="2"/>
</dbReference>
<dbReference type="RefSeq" id="XP_029018577.1">
    <property type="nucleotide sequence ID" value="XM_029162744.3"/>
</dbReference>
<keyword evidence="3" id="KW-0472">Membrane</keyword>
<dbReference type="GO" id="GO:0072659">
    <property type="term" value="P:protein localization to plasma membrane"/>
    <property type="evidence" value="ECO:0007669"/>
    <property type="project" value="TreeGrafter"/>
</dbReference>
<dbReference type="InterPro" id="IPR015098">
    <property type="entry name" value="EBP50_C"/>
</dbReference>
<dbReference type="CDD" id="cd06768">
    <property type="entry name" value="PDZ_NHERF-like"/>
    <property type="match status" value="2"/>
</dbReference>
<dbReference type="Pfam" id="PF09007">
    <property type="entry name" value="EBP50_C"/>
    <property type="match status" value="1"/>
</dbReference>
<dbReference type="Pfam" id="PF00595">
    <property type="entry name" value="PDZ"/>
    <property type="match status" value="2"/>
</dbReference>
<dbReference type="GO" id="GO:0043495">
    <property type="term" value="F:protein-membrane adaptor activity"/>
    <property type="evidence" value="ECO:0007669"/>
    <property type="project" value="TreeGrafter"/>
</dbReference>
<dbReference type="InterPro" id="IPR017300">
    <property type="entry name" value="NHERF-1/NHERF-2"/>
</dbReference>
<evidence type="ECO:0000256" key="1">
    <source>
        <dbReference type="ARBA" id="ARBA00004184"/>
    </source>
</evidence>
<evidence type="ECO:0000256" key="4">
    <source>
        <dbReference type="SAM" id="MobiDB-lite"/>
    </source>
</evidence>
<dbReference type="CTD" id="9351"/>
<dbReference type="PANTHER" id="PTHR14191:SF4">
    <property type="entry name" value="NA(+)_H(+) EXCHANGE REGULATORY COFACTOR NHE-RF2"/>
    <property type="match status" value="1"/>
</dbReference>
<dbReference type="InterPro" id="IPR051067">
    <property type="entry name" value="NHER"/>
</dbReference>
<accession>A0A6P7NG00</accession>
<reference evidence="7" key="1">
    <citation type="submission" date="2025-08" db="UniProtKB">
        <authorList>
            <consortium name="RefSeq"/>
        </authorList>
    </citation>
    <scope>IDENTIFICATION</scope>
</reference>
<protein>
    <submittedName>
        <fullName evidence="7">Na(+)/H(+) exchange regulatory cofactor NHE-RF2</fullName>
    </submittedName>
</protein>
<evidence type="ECO:0000313" key="6">
    <source>
        <dbReference type="Proteomes" id="UP000515150"/>
    </source>
</evidence>
<dbReference type="SMART" id="SM00228">
    <property type="entry name" value="PDZ"/>
    <property type="match status" value="2"/>
</dbReference>
<feature type="compositionally biased region" description="Polar residues" evidence="4">
    <location>
        <begin position="308"/>
        <end position="328"/>
    </location>
</feature>
<dbReference type="OrthoDB" id="10007415at2759"/>
<feature type="domain" description="PDZ" evidence="5">
    <location>
        <begin position="192"/>
        <end position="272"/>
    </location>
</feature>
<evidence type="ECO:0000256" key="2">
    <source>
        <dbReference type="ARBA" id="ARBA00022737"/>
    </source>
</evidence>
<feature type="compositionally biased region" description="Low complexity" evidence="4">
    <location>
        <begin position="334"/>
        <end position="354"/>
    </location>
</feature>
<feature type="compositionally biased region" description="Basic residues" evidence="4">
    <location>
        <begin position="396"/>
        <end position="406"/>
    </location>
</feature>
<dbReference type="KEGG" id="bspl:114862443"/>
<dbReference type="GO" id="GO:0012505">
    <property type="term" value="C:endomembrane system"/>
    <property type="evidence" value="ECO:0007669"/>
    <property type="project" value="UniProtKB-SubCell"/>
</dbReference>
<dbReference type="PANTHER" id="PTHR14191">
    <property type="entry name" value="PDZ DOMAIN CONTAINING PROTEIN"/>
    <property type="match status" value="1"/>
</dbReference>
<evidence type="ECO:0000259" key="5">
    <source>
        <dbReference type="PROSITE" id="PS50106"/>
    </source>
</evidence>
<name>A0A6P7NG00_BETSP</name>
<feature type="region of interest" description="Disordered" evidence="4">
    <location>
        <begin position="297"/>
        <end position="408"/>
    </location>
</feature>
<evidence type="ECO:0000313" key="7">
    <source>
        <dbReference type="RefSeq" id="XP_029018577.1"/>
    </source>
</evidence>
<feature type="domain" description="PDZ" evidence="5">
    <location>
        <begin position="9"/>
        <end position="89"/>
    </location>
</feature>
<evidence type="ECO:0000256" key="3">
    <source>
        <dbReference type="ARBA" id="ARBA00023136"/>
    </source>
</evidence>
<dbReference type="InterPro" id="IPR036034">
    <property type="entry name" value="PDZ_sf"/>
</dbReference>
<dbReference type="PIRSF" id="PIRSF037866">
    <property type="entry name" value="EBP50"/>
    <property type="match status" value="1"/>
</dbReference>
<dbReference type="GeneID" id="114862443"/>
<dbReference type="Proteomes" id="UP000515150">
    <property type="component" value="Chromosome 1"/>
</dbReference>
<dbReference type="SUPFAM" id="SSF50156">
    <property type="entry name" value="PDZ domain-like"/>
    <property type="match status" value="2"/>
</dbReference>
<dbReference type="InterPro" id="IPR001478">
    <property type="entry name" value="PDZ"/>
</dbReference>
<gene>
    <name evidence="7" type="primary">LOC114862443</name>
</gene>
<dbReference type="GO" id="GO:0016324">
    <property type="term" value="C:apical plasma membrane"/>
    <property type="evidence" value="ECO:0007669"/>
    <property type="project" value="TreeGrafter"/>
</dbReference>
<proteinExistence type="predicted"/>